<sequence length="329" mass="38434">MTVARAKYFRALQDILSLDISTCTAEVCIAARKDSESLPEFRRLRLAESIKKEFRDLVADCLVEYQKQLHLHNLQVLDFDVAGKPEKYQVEHIELTKPPYDHIVEQNQPLNMLHGLETFKEEPSFTEKMRFYVVILQPPQGQPIYFYRRYSPKRVLHASAPIAIKRILGNTDEFEDVKTPIFLFDKAIDCIGCNTSLFVLAKSHFYYMFQILNELIESAKETLDLIQQRIPIENFSQFARACINDKSKMQKLTSIARRPYLSNLTIAEMKPAIKRHQLHIPIIDINNGQQEMLHYDEDYPWDILKLLDDDYLTSIMTGQNYEVDAKRDP</sequence>
<dbReference type="Proteomes" id="UP000654345">
    <property type="component" value="Unassembled WGS sequence"/>
</dbReference>
<evidence type="ECO:0000313" key="1">
    <source>
        <dbReference type="EMBL" id="GHO56070.1"/>
    </source>
</evidence>
<organism evidence="1 2">
    <name type="scientific">Ktedonobacter robiniae</name>
    <dbReference type="NCBI Taxonomy" id="2778365"/>
    <lineage>
        <taxon>Bacteria</taxon>
        <taxon>Bacillati</taxon>
        <taxon>Chloroflexota</taxon>
        <taxon>Ktedonobacteria</taxon>
        <taxon>Ktedonobacterales</taxon>
        <taxon>Ktedonobacteraceae</taxon>
        <taxon>Ktedonobacter</taxon>
    </lineage>
</organism>
<gene>
    <name evidence="1" type="ORF">KSB_45450</name>
</gene>
<evidence type="ECO:0008006" key="3">
    <source>
        <dbReference type="Google" id="ProtNLM"/>
    </source>
</evidence>
<comment type="caution">
    <text evidence="1">The sequence shown here is derived from an EMBL/GenBank/DDBJ whole genome shotgun (WGS) entry which is preliminary data.</text>
</comment>
<proteinExistence type="predicted"/>
<dbReference type="RefSeq" id="WP_201372651.1">
    <property type="nucleotide sequence ID" value="NZ_BNJG01000002.1"/>
</dbReference>
<protein>
    <recommendedName>
        <fullName evidence="3">DUF4365 domain-containing protein</fullName>
    </recommendedName>
</protein>
<keyword evidence="2" id="KW-1185">Reference proteome</keyword>
<name>A0ABQ3UTU5_9CHLR</name>
<evidence type="ECO:0000313" key="2">
    <source>
        <dbReference type="Proteomes" id="UP000654345"/>
    </source>
</evidence>
<dbReference type="InterPro" id="IPR032359">
    <property type="entry name" value="KwaB-like"/>
</dbReference>
<dbReference type="Pfam" id="PF16162">
    <property type="entry name" value="KwaB"/>
    <property type="match status" value="1"/>
</dbReference>
<accession>A0ABQ3UTU5</accession>
<dbReference type="EMBL" id="BNJG01000002">
    <property type="protein sequence ID" value="GHO56070.1"/>
    <property type="molecule type" value="Genomic_DNA"/>
</dbReference>
<reference evidence="1 2" key="1">
    <citation type="journal article" date="2021" name="Int. J. Syst. Evol. Microbiol.">
        <title>Reticulibacter mediterranei gen. nov., sp. nov., within the new family Reticulibacteraceae fam. nov., and Ktedonospora formicarum gen. nov., sp. nov., Ktedonobacter robiniae sp. nov., Dictyobacter formicarum sp. nov. and Dictyobacter arantiisoli sp. nov., belonging to the class Ktedonobacteria.</title>
        <authorList>
            <person name="Yabe S."/>
            <person name="Zheng Y."/>
            <person name="Wang C.M."/>
            <person name="Sakai Y."/>
            <person name="Abe K."/>
            <person name="Yokota A."/>
            <person name="Donadio S."/>
            <person name="Cavaletti L."/>
            <person name="Monciardini P."/>
        </authorList>
    </citation>
    <scope>NUCLEOTIDE SEQUENCE [LARGE SCALE GENOMIC DNA]</scope>
    <source>
        <strain evidence="1 2">SOSP1-30</strain>
    </source>
</reference>